<evidence type="ECO:0000313" key="1">
    <source>
        <dbReference type="EMBL" id="GAF95521.1"/>
    </source>
</evidence>
<organism evidence="1">
    <name type="scientific">marine sediment metagenome</name>
    <dbReference type="NCBI Taxonomy" id="412755"/>
    <lineage>
        <taxon>unclassified sequences</taxon>
        <taxon>metagenomes</taxon>
        <taxon>ecological metagenomes</taxon>
    </lineage>
</organism>
<name>X0U875_9ZZZZ</name>
<comment type="caution">
    <text evidence="1">The sequence shown here is derived from an EMBL/GenBank/DDBJ whole genome shotgun (WGS) entry which is preliminary data.</text>
</comment>
<gene>
    <name evidence="1" type="ORF">S01H1_21526</name>
</gene>
<accession>X0U875</accession>
<dbReference type="AlphaFoldDB" id="X0U875"/>
<dbReference type="EMBL" id="BARS01011951">
    <property type="protein sequence ID" value="GAF95521.1"/>
    <property type="molecule type" value="Genomic_DNA"/>
</dbReference>
<reference evidence="1" key="1">
    <citation type="journal article" date="2014" name="Front. Microbiol.">
        <title>High frequency of phylogenetically diverse reductive dehalogenase-homologous genes in deep subseafloor sedimentary metagenomes.</title>
        <authorList>
            <person name="Kawai M."/>
            <person name="Futagami T."/>
            <person name="Toyoda A."/>
            <person name="Takaki Y."/>
            <person name="Nishi S."/>
            <person name="Hori S."/>
            <person name="Arai W."/>
            <person name="Tsubouchi T."/>
            <person name="Morono Y."/>
            <person name="Uchiyama I."/>
            <person name="Ito T."/>
            <person name="Fujiyama A."/>
            <person name="Inagaki F."/>
            <person name="Takami H."/>
        </authorList>
    </citation>
    <scope>NUCLEOTIDE SEQUENCE</scope>
    <source>
        <strain evidence="1">Expedition CK06-06</strain>
    </source>
</reference>
<protein>
    <submittedName>
        <fullName evidence="1">Uncharacterized protein</fullName>
    </submittedName>
</protein>
<proteinExistence type="predicted"/>
<sequence>MYMVANVDAWTSDTQFRVPILNLPGSEHIRESFVMGTQEGRLEIEKDHRRVLSTLVSNAKPSDLVFYEYALETLRMTLGTLMPSLADKVRTAIARMIVAVAKASGEGIAGTGPKVSPHEEACIKQISETLFLSDSESAASILAEVSS</sequence>